<name>A0A243Q890_9ACTN</name>
<evidence type="ECO:0000313" key="2">
    <source>
        <dbReference type="EMBL" id="OUC77280.1"/>
    </source>
</evidence>
<sequence length="76" mass="8498">MSSTATNRRPLAEVTGRDQLIERIIDGLDYGCISGATTSQLLIFVALLEDLPQYEEKHEDRPARHLQLVDTSSEVI</sequence>
<protein>
    <submittedName>
        <fullName evidence="2">Uncharacterized protein</fullName>
    </submittedName>
</protein>
<dbReference type="RefSeq" id="WP_086536608.1">
    <property type="nucleotide sequence ID" value="NZ_NGFO01000022.1"/>
</dbReference>
<proteinExistence type="predicted"/>
<comment type="caution">
    <text evidence="2">The sequence shown here is derived from an EMBL/GenBank/DDBJ whole genome shotgun (WGS) entry which is preliminary data.</text>
</comment>
<dbReference type="STRING" id="417102.CA982_17800"/>
<evidence type="ECO:0000313" key="3">
    <source>
        <dbReference type="Proteomes" id="UP000194632"/>
    </source>
</evidence>
<dbReference type="AlphaFoldDB" id="A0A243Q890"/>
<organism evidence="2 3">
    <name type="scientific">Gordonia lacunae</name>
    <dbReference type="NCBI Taxonomy" id="417102"/>
    <lineage>
        <taxon>Bacteria</taxon>
        <taxon>Bacillati</taxon>
        <taxon>Actinomycetota</taxon>
        <taxon>Actinomycetes</taxon>
        <taxon>Mycobacteriales</taxon>
        <taxon>Gordoniaceae</taxon>
        <taxon>Gordonia</taxon>
    </lineage>
</organism>
<evidence type="ECO:0000256" key="1">
    <source>
        <dbReference type="SAM" id="MobiDB-lite"/>
    </source>
</evidence>
<keyword evidence="3" id="KW-1185">Reference proteome</keyword>
<dbReference type="EMBL" id="NGFO01000022">
    <property type="protein sequence ID" value="OUC77280.1"/>
    <property type="molecule type" value="Genomic_DNA"/>
</dbReference>
<feature type="region of interest" description="Disordered" evidence="1">
    <location>
        <begin position="56"/>
        <end position="76"/>
    </location>
</feature>
<dbReference type="Proteomes" id="UP000194632">
    <property type="component" value="Unassembled WGS sequence"/>
</dbReference>
<reference evidence="2 3" key="1">
    <citation type="submission" date="2017-05" db="EMBL/GenBank/DDBJ databases">
        <title>Biotechnological potential of actinobacteria isolated from South African environments.</title>
        <authorList>
            <person name="Le Roes-Hill M."/>
            <person name="Prins A."/>
            <person name="Durrell K.A."/>
        </authorList>
    </citation>
    <scope>NUCLEOTIDE SEQUENCE [LARGE SCALE GENOMIC DNA]</scope>
    <source>
        <strain evidence="2">BS2</strain>
    </source>
</reference>
<gene>
    <name evidence="2" type="ORF">CA982_17800</name>
</gene>
<accession>A0A243Q890</accession>